<sequence>MKRFIHTSLGSVAVRVRPAHSSARITPGTPPWVLLHGASGSWRTFRELVRSPVLPDTCDHVMIDLPGWGESPGMLPFTVEQQSRAVAEVLRGLNYRSWYLFGHSMGAVLALDIAASHPEETHAVVALSPTALTAGAALNHPLRHPSMAPLLGMFGLMFILRILGRAAPWLLRRAERAGLLRLVLGPFFAAPSDLQRPVFADLALDARPASFIAAAHALKKYDAGTWHSITAPVVLARGSKDVFTPPGELRSLAALMPHSQSVVLNRTGHFAQIENPAETAGLMTALRAASKTLDAPD</sequence>
<evidence type="ECO:0000313" key="3">
    <source>
        <dbReference type="Proteomes" id="UP001220456"/>
    </source>
</evidence>
<dbReference type="Pfam" id="PF00561">
    <property type="entry name" value="Abhydrolase_1"/>
    <property type="match status" value="1"/>
</dbReference>
<comment type="caution">
    <text evidence="2">The sequence shown here is derived from an EMBL/GenBank/DDBJ whole genome shotgun (WGS) entry which is preliminary data.</text>
</comment>
<dbReference type="InterPro" id="IPR000639">
    <property type="entry name" value="Epox_hydrolase-like"/>
</dbReference>
<dbReference type="InterPro" id="IPR029058">
    <property type="entry name" value="AB_hydrolase_fold"/>
</dbReference>
<dbReference type="InterPro" id="IPR050266">
    <property type="entry name" value="AB_hydrolase_sf"/>
</dbReference>
<dbReference type="PANTHER" id="PTHR43798:SF5">
    <property type="entry name" value="MONOACYLGLYCEROL LIPASE ABHD6"/>
    <property type="match status" value="1"/>
</dbReference>
<gene>
    <name evidence="2" type="ORF">P4U43_09755</name>
</gene>
<dbReference type="EMBL" id="JAROKN010000022">
    <property type="protein sequence ID" value="MDF9278071.1"/>
    <property type="molecule type" value="Genomic_DNA"/>
</dbReference>
<keyword evidence="2" id="KW-0378">Hydrolase</keyword>
<reference evidence="2 3" key="1">
    <citation type="journal article" date="2023" name="Int. J. Syst. Evol. Microbiol.">
        <title>Arthrobacter vasquezii sp. nov., isolated from a soil sample from Union Glacier, Antarctica.</title>
        <authorList>
            <person name="Valenzuela-Ibaceta F."/>
            <person name="Carrasco V."/>
            <person name="Lagos-Moraga S."/>
            <person name="Dietz-Vargas C."/>
            <person name="Navarro C.A."/>
            <person name="Perez-Donoso J.M."/>
        </authorList>
    </citation>
    <scope>NUCLEOTIDE SEQUENCE [LARGE SCALE GENOMIC DNA]</scope>
    <source>
        <strain evidence="2 3">EH-1B-1</strain>
    </source>
</reference>
<keyword evidence="3" id="KW-1185">Reference proteome</keyword>
<dbReference type="GO" id="GO:0016787">
    <property type="term" value="F:hydrolase activity"/>
    <property type="evidence" value="ECO:0007669"/>
    <property type="project" value="UniProtKB-KW"/>
</dbReference>
<protein>
    <submittedName>
        <fullName evidence="2">Alpha/beta hydrolase</fullName>
    </submittedName>
</protein>
<dbReference type="Proteomes" id="UP001220456">
    <property type="component" value="Unassembled WGS sequence"/>
</dbReference>
<evidence type="ECO:0000259" key="1">
    <source>
        <dbReference type="Pfam" id="PF00561"/>
    </source>
</evidence>
<dbReference type="RefSeq" id="WP_277358563.1">
    <property type="nucleotide sequence ID" value="NZ_JAROKN010000022.1"/>
</dbReference>
<name>A0ABT6CWA5_9MICC</name>
<evidence type="ECO:0000313" key="2">
    <source>
        <dbReference type="EMBL" id="MDF9278071.1"/>
    </source>
</evidence>
<dbReference type="PANTHER" id="PTHR43798">
    <property type="entry name" value="MONOACYLGLYCEROL LIPASE"/>
    <property type="match status" value="1"/>
</dbReference>
<proteinExistence type="predicted"/>
<dbReference type="PRINTS" id="PR00412">
    <property type="entry name" value="EPOXHYDRLASE"/>
</dbReference>
<organism evidence="2 3">
    <name type="scientific">Arthrobacter vasquezii</name>
    <dbReference type="NCBI Taxonomy" id="2977629"/>
    <lineage>
        <taxon>Bacteria</taxon>
        <taxon>Bacillati</taxon>
        <taxon>Actinomycetota</taxon>
        <taxon>Actinomycetes</taxon>
        <taxon>Micrococcales</taxon>
        <taxon>Micrococcaceae</taxon>
        <taxon>Arthrobacter</taxon>
    </lineage>
</organism>
<dbReference type="SUPFAM" id="SSF53474">
    <property type="entry name" value="alpha/beta-Hydrolases"/>
    <property type="match status" value="1"/>
</dbReference>
<accession>A0ABT6CWA5</accession>
<dbReference type="InterPro" id="IPR000073">
    <property type="entry name" value="AB_hydrolase_1"/>
</dbReference>
<feature type="domain" description="AB hydrolase-1" evidence="1">
    <location>
        <begin position="31"/>
        <end position="276"/>
    </location>
</feature>
<dbReference type="Gene3D" id="3.40.50.1820">
    <property type="entry name" value="alpha/beta hydrolase"/>
    <property type="match status" value="1"/>
</dbReference>